<feature type="region of interest" description="Disordered" evidence="7">
    <location>
        <begin position="426"/>
        <end position="557"/>
    </location>
</feature>
<feature type="region of interest" description="Disordered" evidence="7">
    <location>
        <begin position="573"/>
        <end position="608"/>
    </location>
</feature>
<accession>A0A197JK07</accession>
<feature type="compositionally biased region" description="Polar residues" evidence="7">
    <location>
        <begin position="441"/>
        <end position="450"/>
    </location>
</feature>
<feature type="compositionally biased region" description="Polar residues" evidence="7">
    <location>
        <begin position="575"/>
        <end position="584"/>
    </location>
</feature>
<protein>
    <recommendedName>
        <fullName evidence="9">G-protein coupled receptors family 2 profile 2 domain-containing protein</fullName>
    </recommendedName>
</protein>
<feature type="transmembrane region" description="Helical" evidence="8">
    <location>
        <begin position="142"/>
        <end position="162"/>
    </location>
</feature>
<dbReference type="AlphaFoldDB" id="A0A197JK07"/>
<comment type="similarity">
    <text evidence="2">Belongs to the G-protein coupled receptor Fz/Smo family.</text>
</comment>
<dbReference type="PROSITE" id="PS50261">
    <property type="entry name" value="G_PROTEIN_RECEP_F2_4"/>
    <property type="match status" value="1"/>
</dbReference>
<feature type="compositionally biased region" description="Low complexity" evidence="7">
    <location>
        <begin position="528"/>
        <end position="544"/>
    </location>
</feature>
<name>A0A197JK07_9FUNG</name>
<dbReference type="EMBL" id="KV442080">
    <property type="protein sequence ID" value="OAQ25308.1"/>
    <property type="molecule type" value="Genomic_DNA"/>
</dbReference>
<keyword evidence="4 8" id="KW-1133">Transmembrane helix</keyword>
<feature type="transmembrane region" description="Helical" evidence="8">
    <location>
        <begin position="206"/>
        <end position="225"/>
    </location>
</feature>
<dbReference type="OrthoDB" id="26203at2759"/>
<feature type="compositionally biased region" description="Polar residues" evidence="7">
    <location>
        <begin position="470"/>
        <end position="486"/>
    </location>
</feature>
<dbReference type="STRING" id="1314771.A0A197JK07"/>
<evidence type="ECO:0000256" key="3">
    <source>
        <dbReference type="ARBA" id="ARBA00022692"/>
    </source>
</evidence>
<proteinExistence type="inferred from homology"/>
<dbReference type="GO" id="GO:0007166">
    <property type="term" value="P:cell surface receptor signaling pathway"/>
    <property type="evidence" value="ECO:0007669"/>
    <property type="project" value="InterPro"/>
</dbReference>
<dbReference type="Gene3D" id="1.20.1070.10">
    <property type="entry name" value="Rhodopsin 7-helix transmembrane proteins"/>
    <property type="match status" value="1"/>
</dbReference>
<keyword evidence="3 8" id="KW-0812">Transmembrane</keyword>
<reference evidence="10 11" key="1">
    <citation type="submission" date="2016-05" db="EMBL/GenBank/DDBJ databases">
        <title>Genome sequencing reveals origins of a unique bacterial endosymbiosis in the earliest lineages of terrestrial Fungi.</title>
        <authorList>
            <consortium name="DOE Joint Genome Institute"/>
            <person name="Uehling J."/>
            <person name="Gryganskyi A."/>
            <person name="Hameed K."/>
            <person name="Tschaplinski T."/>
            <person name="Misztal P."/>
            <person name="Wu S."/>
            <person name="Desiro A."/>
            <person name="Vande Pol N."/>
            <person name="Du Z.-Y."/>
            <person name="Zienkiewicz A."/>
            <person name="Zienkiewicz K."/>
            <person name="Morin E."/>
            <person name="Tisserant E."/>
            <person name="Splivallo R."/>
            <person name="Hainaut M."/>
            <person name="Henrissat B."/>
            <person name="Ohm R."/>
            <person name="Kuo A."/>
            <person name="Yan J."/>
            <person name="Lipzen A."/>
            <person name="Nolan M."/>
            <person name="Labutti K."/>
            <person name="Barry K."/>
            <person name="Goldstein A."/>
            <person name="Labbe J."/>
            <person name="Schadt C."/>
            <person name="Tuskan G."/>
            <person name="Grigoriev I."/>
            <person name="Martin F."/>
            <person name="Vilgalys R."/>
            <person name="Bonito G."/>
        </authorList>
    </citation>
    <scope>NUCLEOTIDE SEQUENCE [LARGE SCALE GENOMIC DNA]</scope>
    <source>
        <strain evidence="10 11">AG-77</strain>
    </source>
</reference>
<dbReference type="GO" id="GO:0016020">
    <property type="term" value="C:membrane"/>
    <property type="evidence" value="ECO:0007669"/>
    <property type="project" value="UniProtKB-SubCell"/>
</dbReference>
<evidence type="ECO:0000313" key="11">
    <source>
        <dbReference type="Proteomes" id="UP000078512"/>
    </source>
</evidence>
<evidence type="ECO:0000256" key="6">
    <source>
        <dbReference type="ARBA" id="ARBA00023170"/>
    </source>
</evidence>
<comment type="subcellular location">
    <subcellularLocation>
        <location evidence="1">Membrane</location>
        <topology evidence="1">Multi-pass membrane protein</topology>
    </subcellularLocation>
</comment>
<gene>
    <name evidence="10" type="ORF">K457DRAFT_781996</name>
</gene>
<feature type="transmembrane region" description="Helical" evidence="8">
    <location>
        <begin position="20"/>
        <end position="39"/>
    </location>
</feature>
<keyword evidence="5 8" id="KW-0472">Membrane</keyword>
<dbReference type="Pfam" id="PF01534">
    <property type="entry name" value="Frizzled"/>
    <property type="match status" value="1"/>
</dbReference>
<evidence type="ECO:0000259" key="9">
    <source>
        <dbReference type="PROSITE" id="PS50261"/>
    </source>
</evidence>
<evidence type="ECO:0000256" key="7">
    <source>
        <dbReference type="SAM" id="MobiDB-lite"/>
    </source>
</evidence>
<feature type="compositionally biased region" description="Low complexity" evidence="7">
    <location>
        <begin position="428"/>
        <end position="440"/>
    </location>
</feature>
<feature type="compositionally biased region" description="Low complexity" evidence="7">
    <location>
        <begin position="393"/>
        <end position="408"/>
    </location>
</feature>
<keyword evidence="11" id="KW-1185">Reference proteome</keyword>
<feature type="transmembrane region" description="Helical" evidence="8">
    <location>
        <begin position="275"/>
        <end position="297"/>
    </location>
</feature>
<evidence type="ECO:0000256" key="2">
    <source>
        <dbReference type="ARBA" id="ARBA00008077"/>
    </source>
</evidence>
<feature type="compositionally biased region" description="Low complexity" evidence="7">
    <location>
        <begin position="646"/>
        <end position="658"/>
    </location>
</feature>
<feature type="compositionally biased region" description="Polar residues" evidence="7">
    <location>
        <begin position="510"/>
        <end position="527"/>
    </location>
</feature>
<feature type="compositionally biased region" description="Low complexity" evidence="7">
    <location>
        <begin position="690"/>
        <end position="699"/>
    </location>
</feature>
<feature type="region of interest" description="Disordered" evidence="7">
    <location>
        <begin position="319"/>
        <end position="408"/>
    </location>
</feature>
<feature type="region of interest" description="Disordered" evidence="7">
    <location>
        <begin position="633"/>
        <end position="699"/>
    </location>
</feature>
<dbReference type="InterPro" id="IPR050949">
    <property type="entry name" value="GPCR_Fz/Smo-like"/>
</dbReference>
<evidence type="ECO:0000256" key="1">
    <source>
        <dbReference type="ARBA" id="ARBA00004141"/>
    </source>
</evidence>
<feature type="transmembrane region" description="Helical" evidence="8">
    <location>
        <begin position="101"/>
        <end position="122"/>
    </location>
</feature>
<feature type="compositionally biased region" description="Low complexity" evidence="7">
    <location>
        <begin position="323"/>
        <end position="337"/>
    </location>
</feature>
<evidence type="ECO:0000256" key="5">
    <source>
        <dbReference type="ARBA" id="ARBA00023136"/>
    </source>
</evidence>
<feature type="transmembrane region" description="Helical" evidence="8">
    <location>
        <begin position="59"/>
        <end position="81"/>
    </location>
</feature>
<organism evidence="10 11">
    <name type="scientific">Linnemannia elongata AG-77</name>
    <dbReference type="NCBI Taxonomy" id="1314771"/>
    <lineage>
        <taxon>Eukaryota</taxon>
        <taxon>Fungi</taxon>
        <taxon>Fungi incertae sedis</taxon>
        <taxon>Mucoromycota</taxon>
        <taxon>Mortierellomycotina</taxon>
        <taxon>Mortierellomycetes</taxon>
        <taxon>Mortierellales</taxon>
        <taxon>Mortierellaceae</taxon>
        <taxon>Linnemannia</taxon>
    </lineage>
</organism>
<evidence type="ECO:0000313" key="10">
    <source>
        <dbReference type="EMBL" id="OAQ25308.1"/>
    </source>
</evidence>
<dbReference type="InterPro" id="IPR000539">
    <property type="entry name" value="Frizzled/Smoothened_7TM"/>
</dbReference>
<dbReference type="Proteomes" id="UP000078512">
    <property type="component" value="Unassembled WGS sequence"/>
</dbReference>
<evidence type="ECO:0000256" key="8">
    <source>
        <dbReference type="SAM" id="Phobius"/>
    </source>
</evidence>
<sequence>MAISYLVLPGKRSQPHISVLFLTVSLSLWYAAFDVMPGYSNACVSDVDPSTGSNSKLCGVQGVLIIYLTQTSALWCSLLIYKLHLLAVWRSNWIDAHYAYFTAFCWIFPLAFAIPVAVKNLAEYPGIGFSCLVGTENLNTYLFYPVAVYMYPAMICHVVTVGKMIRLAVMSSKIDTGLSQLSTDARMKITTTMQAKRLLRGQWRPALMVGTVMTSLTVFWLFYFVDTHSFAKTNETTPWLRTWMVCIFTQAKMGKSGDEMQTFCADAARPNLPSIHWFAAAEVLLALLGVVVAAVFITKAEFWEEWGYLLSNVLRRGKRENGSRSSSNGSRSPDNNGHGSNSPTMVNRHPSTHSGSIGEIARKGGPMARSMGSNHGLHTDMHGGGPTPGVFRSNSQSLSTKNLTSNNSQWYDMDDLLDKEYELQEQQHPASLHHASSSHLQRNVSFSSRTGGTGHSAPLAGIVTDPPKYSSGNLTSPTRAYFNPSTSDRDTFSPYTEKPVVPAPVPRTPRLTNTNSPLTSQQQNIYLSSPKLSSTSPPQSPATSYRSGGNGANNNSHALDSVPIIGIATRGSPAMSATSYTHTPRSPRGVQPQNPSHQTQQQSYQNQPPTAQSLLYNANDSSEQIMVASRESIGRAPPSMGGIPASPTSPTSPVSRSRSPPPSVPHKNPHRHHQPGYMSPPIQLPAGHHNNNNNNFYRE</sequence>
<dbReference type="PANTHER" id="PTHR31787">
    <property type="entry name" value="G-PROTEIN-COUPLED RECEPTOR GPCR FAMILY PROTEIN"/>
    <property type="match status" value="1"/>
</dbReference>
<feature type="domain" description="G-protein coupled receptors family 2 profile 2" evidence="9">
    <location>
        <begin position="1"/>
        <end position="150"/>
    </location>
</feature>
<evidence type="ECO:0000256" key="4">
    <source>
        <dbReference type="ARBA" id="ARBA00022989"/>
    </source>
</evidence>
<dbReference type="GO" id="GO:0004888">
    <property type="term" value="F:transmembrane signaling receptor activity"/>
    <property type="evidence" value="ECO:0007669"/>
    <property type="project" value="InterPro"/>
</dbReference>
<dbReference type="InterPro" id="IPR017981">
    <property type="entry name" value="GPCR_2-like_7TM"/>
</dbReference>
<keyword evidence="6" id="KW-0675">Receptor</keyword>
<dbReference type="PANTHER" id="PTHR31787:SF3">
    <property type="entry name" value="FRIZZLED AND SMOOTHENED-LIKE PROTEIN H"/>
    <property type="match status" value="1"/>
</dbReference>
<feature type="compositionally biased region" description="Low complexity" evidence="7">
    <location>
        <begin position="591"/>
        <end position="608"/>
    </location>
</feature>